<dbReference type="Proteomes" id="UP000799755">
    <property type="component" value="Unassembled WGS sequence"/>
</dbReference>
<sequence>MSSNTEKELTAAALTQPTATQIEEAVQFAPLNPQHLQQHASDTPKVTNGAATQPDADGEEVVPIANADDTVSAALTNTNMRVTAQAEGLTQNDLSDSADSLDSLLVNTSEKAGDTPAKAKRAQKQLLTLLVHLMFIIGSLLTLRTGLNGNRLILQGRLHVAHSRLSIETNLAAKEAYVRNRLDALLLSNLLRHTFEPYPNCLVRGINTANAYFISVDISAYPHACHEAIRWTEGQCAKLHFIPQAAALPASKLKGWARVKKEVDNSLPWMAYQVANIKESIAARVRSRLALLMKSRRRRDKNISSSKGESAADSRFYMPHHFKLVGCDSPPCRLVYEPPANLSSLTLALDETQLDAMKHQIKQLTATILKWSKAIDTTNTFVYCLVPVGFVFMIAIIIMNKTRGPVFTCRKYLVRLKPFLNDAIMGLLVQYVLFGLPTYLEQLGLLLPTEAYTILIFTGALGIFQSVLPSLLIVVQGANGVAVAKGYVLQPHQPTSKATHFNFTGRRRVSPLTTLGQDLAEAIEETRRIRATSTQVDIDQTVFDDVDLNSGSDEEDAEYMDAAPYVEPDSNKSGSDSDWCRRIQYPPAHQDDKCFKGTVLSFSGISAQKIRAPRLACLVQVDDRLKEILSLYIRLRHILWVIHRKVHHTLSTKVFHNHDACEYITVTLYYFKPQFLTSLHKPAQTAIFPLPVPTPSPESPHTWLLTILNPISTLSAVLAIRSLASDLQISEPERITNGTSTRYHSRHLTPYPEMPGRLSSQESCSQEPQEADTDPEEEEEEEEEEEDINTGECLYYNKQLLYIDAGPGGIERGWEWKVEYGCRVGVWKIG</sequence>
<comment type="caution">
    <text evidence="1">The sequence shown here is derived from an EMBL/GenBank/DDBJ whole genome shotgun (WGS) entry which is preliminary data.</text>
</comment>
<organism evidence="1 2">
    <name type="scientific">Lindgomyces ingoldianus</name>
    <dbReference type="NCBI Taxonomy" id="673940"/>
    <lineage>
        <taxon>Eukaryota</taxon>
        <taxon>Fungi</taxon>
        <taxon>Dikarya</taxon>
        <taxon>Ascomycota</taxon>
        <taxon>Pezizomycotina</taxon>
        <taxon>Dothideomycetes</taxon>
        <taxon>Pleosporomycetidae</taxon>
        <taxon>Pleosporales</taxon>
        <taxon>Lindgomycetaceae</taxon>
        <taxon>Lindgomyces</taxon>
    </lineage>
</organism>
<evidence type="ECO:0000313" key="2">
    <source>
        <dbReference type="Proteomes" id="UP000799755"/>
    </source>
</evidence>
<gene>
    <name evidence="1" type="ORF">BDR25DRAFT_355860</name>
</gene>
<proteinExistence type="predicted"/>
<protein>
    <submittedName>
        <fullName evidence="1">Uncharacterized protein</fullName>
    </submittedName>
</protein>
<accession>A0ACB6QVD5</accession>
<keyword evidence="2" id="KW-1185">Reference proteome</keyword>
<reference evidence="1" key="1">
    <citation type="journal article" date="2020" name="Stud. Mycol.">
        <title>101 Dothideomycetes genomes: a test case for predicting lifestyles and emergence of pathogens.</title>
        <authorList>
            <person name="Haridas S."/>
            <person name="Albert R."/>
            <person name="Binder M."/>
            <person name="Bloem J."/>
            <person name="Labutti K."/>
            <person name="Salamov A."/>
            <person name="Andreopoulos B."/>
            <person name="Baker S."/>
            <person name="Barry K."/>
            <person name="Bills G."/>
            <person name="Bluhm B."/>
            <person name="Cannon C."/>
            <person name="Castanera R."/>
            <person name="Culley D."/>
            <person name="Daum C."/>
            <person name="Ezra D."/>
            <person name="Gonzalez J."/>
            <person name="Henrissat B."/>
            <person name="Kuo A."/>
            <person name="Liang C."/>
            <person name="Lipzen A."/>
            <person name="Lutzoni F."/>
            <person name="Magnuson J."/>
            <person name="Mondo S."/>
            <person name="Nolan M."/>
            <person name="Ohm R."/>
            <person name="Pangilinan J."/>
            <person name="Park H.-J."/>
            <person name="Ramirez L."/>
            <person name="Alfaro M."/>
            <person name="Sun H."/>
            <person name="Tritt A."/>
            <person name="Yoshinaga Y."/>
            <person name="Zwiers L.-H."/>
            <person name="Turgeon B."/>
            <person name="Goodwin S."/>
            <person name="Spatafora J."/>
            <person name="Crous P."/>
            <person name="Grigoriev I."/>
        </authorList>
    </citation>
    <scope>NUCLEOTIDE SEQUENCE</scope>
    <source>
        <strain evidence="1">ATCC 200398</strain>
    </source>
</reference>
<dbReference type="EMBL" id="MU003509">
    <property type="protein sequence ID" value="KAF2470151.1"/>
    <property type="molecule type" value="Genomic_DNA"/>
</dbReference>
<name>A0ACB6QVD5_9PLEO</name>
<evidence type="ECO:0000313" key="1">
    <source>
        <dbReference type="EMBL" id="KAF2470151.1"/>
    </source>
</evidence>